<evidence type="ECO:0000256" key="5">
    <source>
        <dbReference type="ARBA" id="ARBA00023077"/>
    </source>
</evidence>
<dbReference type="InterPro" id="IPR023997">
    <property type="entry name" value="TonB-dep_OMP_SusC/RagA_CS"/>
</dbReference>
<dbReference type="Gene3D" id="2.60.40.1120">
    <property type="entry name" value="Carboxypeptidase-like, regulatory domain"/>
    <property type="match status" value="1"/>
</dbReference>
<dbReference type="Gene3D" id="2.40.170.20">
    <property type="entry name" value="TonB-dependent receptor, beta-barrel domain"/>
    <property type="match status" value="1"/>
</dbReference>
<evidence type="ECO:0000256" key="6">
    <source>
        <dbReference type="ARBA" id="ARBA00023136"/>
    </source>
</evidence>
<dbReference type="SUPFAM" id="SSF49464">
    <property type="entry name" value="Carboxypeptidase regulatory domain-like"/>
    <property type="match status" value="1"/>
</dbReference>
<dbReference type="InterPro" id="IPR037066">
    <property type="entry name" value="Plug_dom_sf"/>
</dbReference>
<evidence type="ECO:0000313" key="13">
    <source>
        <dbReference type="EMBL" id="MBB6128658.1"/>
    </source>
</evidence>
<dbReference type="InterPro" id="IPR036942">
    <property type="entry name" value="Beta-barrel_TonB_sf"/>
</dbReference>
<evidence type="ECO:0000256" key="7">
    <source>
        <dbReference type="ARBA" id="ARBA00023237"/>
    </source>
</evidence>
<dbReference type="InterPro" id="IPR023996">
    <property type="entry name" value="TonB-dep_OMP_SusC/RagA"/>
</dbReference>
<dbReference type="RefSeq" id="WP_183588058.1">
    <property type="nucleotide sequence ID" value="NZ_JACHCA010000006.1"/>
</dbReference>
<keyword evidence="3 8" id="KW-1134">Transmembrane beta strand</keyword>
<dbReference type="EMBL" id="JACHCA010000006">
    <property type="protein sequence ID" value="MBB6128658.1"/>
    <property type="molecule type" value="Genomic_DNA"/>
</dbReference>
<dbReference type="Proteomes" id="UP000548326">
    <property type="component" value="Unassembled WGS sequence"/>
</dbReference>
<dbReference type="NCBIfam" id="TIGR04057">
    <property type="entry name" value="SusC_RagA_signa"/>
    <property type="match status" value="1"/>
</dbReference>
<evidence type="ECO:0000256" key="9">
    <source>
        <dbReference type="RuleBase" id="RU003357"/>
    </source>
</evidence>
<comment type="similarity">
    <text evidence="8 9">Belongs to the TonB-dependent receptor family.</text>
</comment>
<dbReference type="InterPro" id="IPR000531">
    <property type="entry name" value="Beta-barrel_TonB"/>
</dbReference>
<dbReference type="GO" id="GO:0009279">
    <property type="term" value="C:cell outer membrane"/>
    <property type="evidence" value="ECO:0007669"/>
    <property type="project" value="UniProtKB-SubCell"/>
</dbReference>
<feature type="domain" description="TonB-dependent receptor plug" evidence="12">
    <location>
        <begin position="121"/>
        <end position="230"/>
    </location>
</feature>
<dbReference type="SUPFAM" id="SSF56935">
    <property type="entry name" value="Porins"/>
    <property type="match status" value="1"/>
</dbReference>
<keyword evidence="7 8" id="KW-0998">Cell outer membrane</keyword>
<name>A0A841JIY8_9SPHI</name>
<proteinExistence type="inferred from homology"/>
<evidence type="ECO:0000313" key="14">
    <source>
        <dbReference type="Proteomes" id="UP000548326"/>
    </source>
</evidence>
<keyword evidence="2 8" id="KW-0813">Transport</keyword>
<keyword evidence="10" id="KW-0732">Signal</keyword>
<dbReference type="AlphaFoldDB" id="A0A841JIY8"/>
<dbReference type="Gene3D" id="2.170.130.10">
    <property type="entry name" value="TonB-dependent receptor, plug domain"/>
    <property type="match status" value="1"/>
</dbReference>
<accession>A0A841JIY8</accession>
<evidence type="ECO:0000259" key="12">
    <source>
        <dbReference type="Pfam" id="PF07715"/>
    </source>
</evidence>
<keyword evidence="13" id="KW-0675">Receptor</keyword>
<keyword evidence="4 8" id="KW-0812">Transmembrane</keyword>
<sequence>MQLKNLLKVSCLAIFCFFAVPALAQNRVITGKVTDSHDGSPMPGVSIVAKGSTIGTNTGPNGDFKLSLPASNNTLVVSFIGYVKQEVDITGKTTINIALVGSATALSEVQIVSVGYGSSRKKDLTGAVSNIGAKDFNQGAIINPLQQVQGKVAGLVITQGGGDPNQNATVRLRGQTSLTGSQSPLFVVDGIQLDDPTQFQNIPPGDIASYDVLKDASATAIYGARGANGVIIVNTKRGSAGKTQVDYNGYASLAKQSKYYDLLTASEFRALPSFQQSLEAGGNTDWQKAVTRTAYTHSNNVAISGGAGSFNYRASLNFQNQEGVVINSGKKQLGIRFSAEQKAFNDKLDIQFGISNVNTTRKLTDYNSISYVFNAPPTFPVYNADGTYYTFTGFNLANPVEHLNQILNTNNEYLTLINATINYTLAPGLKVGVFGTTSRNNVQTHYFVPQFPDEGNVSTATDNNYNTNSYKGDVHINYDKNFGKHTISAALVGEYNDYLYSTFSANGQQFLVPANLDNNLGSGNPSFNAIGSNKSEYKIRSNLARVNYNYDGTYYITASVRRDESNKFGANHQVGYFPSFDLAYRFKRDLLGDVDWINDLKLRAGYGVVGNSEAIGPYSTLGLVNSQTPGSTTITRFYDPVTKSYLSAYSPIQNPNPDLRWEERHGRNIGLDFSLFNDRLSGDINYYNDITKNLLYNYSVPTPPFVYNSILANVGSLTNKGLEIAITGKILTGDGLNWTANGNIAFNKTRIKSLSGTYNGNVISTDEIPVGYAQGRGLSADPITYLRPGYAPNLFYLPHFTGNDANGNQTFDGQTIAQNGSPKRYYIDPSPKFNYGLSNSFNYKNWSLNFFIRGVYGQKLFNNSLLNVETVTRLPSNNTTKEALTNGTKDGPVSSDRWLQGASFLRLDNASLGYDFKNVKGFSTLRVYVAANNLFVITKYKGLDPEVTVAESNQAYIDANYGGYGYYPKTRTFTLGTNISFK</sequence>
<reference evidence="13 14" key="1">
    <citation type="submission" date="2020-08" db="EMBL/GenBank/DDBJ databases">
        <title>Genomic Encyclopedia of Type Strains, Phase IV (KMG-V): Genome sequencing to study the core and pangenomes of soil and plant-associated prokaryotes.</title>
        <authorList>
            <person name="Whitman W."/>
        </authorList>
    </citation>
    <scope>NUCLEOTIDE SEQUENCE [LARGE SCALE GENOMIC DNA]</scope>
    <source>
        <strain evidence="13 14">MP601</strain>
    </source>
</reference>
<evidence type="ECO:0000256" key="8">
    <source>
        <dbReference type="PROSITE-ProRule" id="PRU01360"/>
    </source>
</evidence>
<comment type="subcellular location">
    <subcellularLocation>
        <location evidence="1 8">Cell outer membrane</location>
        <topology evidence="1 8">Multi-pass membrane protein</topology>
    </subcellularLocation>
</comment>
<dbReference type="Pfam" id="PF00593">
    <property type="entry name" value="TonB_dep_Rec_b-barrel"/>
    <property type="match status" value="1"/>
</dbReference>
<protein>
    <submittedName>
        <fullName evidence="13">Iron complex outermembrane receptor protein</fullName>
    </submittedName>
</protein>
<evidence type="ECO:0000256" key="4">
    <source>
        <dbReference type="ARBA" id="ARBA00022692"/>
    </source>
</evidence>
<organism evidence="13 14">
    <name type="scientific">Mucilaginibacter lappiensis</name>
    <dbReference type="NCBI Taxonomy" id="354630"/>
    <lineage>
        <taxon>Bacteria</taxon>
        <taxon>Pseudomonadati</taxon>
        <taxon>Bacteroidota</taxon>
        <taxon>Sphingobacteriia</taxon>
        <taxon>Sphingobacteriales</taxon>
        <taxon>Sphingobacteriaceae</taxon>
        <taxon>Mucilaginibacter</taxon>
    </lineage>
</organism>
<dbReference type="Pfam" id="PF13715">
    <property type="entry name" value="CarbopepD_reg_2"/>
    <property type="match status" value="1"/>
</dbReference>
<gene>
    <name evidence="13" type="ORF">HDF22_002779</name>
</gene>
<keyword evidence="5 9" id="KW-0798">TonB box</keyword>
<feature type="signal peptide" evidence="10">
    <location>
        <begin position="1"/>
        <end position="24"/>
    </location>
</feature>
<dbReference type="InterPro" id="IPR039426">
    <property type="entry name" value="TonB-dep_rcpt-like"/>
</dbReference>
<evidence type="ECO:0000256" key="2">
    <source>
        <dbReference type="ARBA" id="ARBA00022448"/>
    </source>
</evidence>
<dbReference type="InterPro" id="IPR012910">
    <property type="entry name" value="Plug_dom"/>
</dbReference>
<keyword evidence="6 8" id="KW-0472">Membrane</keyword>
<dbReference type="Pfam" id="PF07715">
    <property type="entry name" value="Plug"/>
    <property type="match status" value="1"/>
</dbReference>
<dbReference type="PROSITE" id="PS52016">
    <property type="entry name" value="TONB_DEPENDENT_REC_3"/>
    <property type="match status" value="1"/>
</dbReference>
<feature type="domain" description="TonB-dependent receptor-like beta-barrel" evidence="11">
    <location>
        <begin position="358"/>
        <end position="934"/>
    </location>
</feature>
<dbReference type="NCBIfam" id="TIGR04056">
    <property type="entry name" value="OMP_RagA_SusC"/>
    <property type="match status" value="1"/>
</dbReference>
<evidence type="ECO:0000259" key="11">
    <source>
        <dbReference type="Pfam" id="PF00593"/>
    </source>
</evidence>
<comment type="caution">
    <text evidence="13">The sequence shown here is derived from an EMBL/GenBank/DDBJ whole genome shotgun (WGS) entry which is preliminary data.</text>
</comment>
<evidence type="ECO:0000256" key="3">
    <source>
        <dbReference type="ARBA" id="ARBA00022452"/>
    </source>
</evidence>
<dbReference type="InterPro" id="IPR008969">
    <property type="entry name" value="CarboxyPept-like_regulatory"/>
</dbReference>
<feature type="chain" id="PRO_5032416248" evidence="10">
    <location>
        <begin position="25"/>
        <end position="982"/>
    </location>
</feature>
<evidence type="ECO:0000256" key="10">
    <source>
        <dbReference type="SAM" id="SignalP"/>
    </source>
</evidence>
<evidence type="ECO:0000256" key="1">
    <source>
        <dbReference type="ARBA" id="ARBA00004571"/>
    </source>
</evidence>